<evidence type="ECO:0000256" key="6">
    <source>
        <dbReference type="ARBA" id="ARBA00023136"/>
    </source>
</evidence>
<accession>K8Y036</accession>
<keyword evidence="4" id="KW-0067">ATP-binding</keyword>
<name>K8Y036_RHOOP</name>
<dbReference type="GO" id="GO:0005524">
    <property type="term" value="F:ATP binding"/>
    <property type="evidence" value="ECO:0007669"/>
    <property type="project" value="UniProtKB-KW"/>
</dbReference>
<evidence type="ECO:0000313" key="9">
    <source>
        <dbReference type="EMBL" id="EKT82900.1"/>
    </source>
</evidence>
<protein>
    <submittedName>
        <fullName evidence="9">Bifunctional ABC multidrug transporter</fullName>
    </submittedName>
</protein>
<evidence type="ECO:0000256" key="1">
    <source>
        <dbReference type="ARBA" id="ARBA00004651"/>
    </source>
</evidence>
<keyword evidence="5" id="KW-1133">Transmembrane helix</keyword>
<evidence type="ECO:0000256" key="4">
    <source>
        <dbReference type="ARBA" id="ARBA00022840"/>
    </source>
</evidence>
<sequence>MLYVELFFAPVQQLSQVFDGYQQAVIGLGRLRGLMRTPTTTPQAGDPIVLDRLQGGIVFDDVHFAYESGKGEALRGVALRIEPGETVALVGQTGAGKSTVLKLLARFYDPTDGAVRIDGIDTRSLDLASFRQRLGVVPQEPHLFGATVRDAVAYGRPDATDAEVEAASRAVGAPPDGVPARPRLPAADRGARAQPVGRATSVAGPRPRRIGGPRHPAAGRGHGITGPGHGGTRPARNREPVPAAHRLSTAARAYAASPPVSTY</sequence>
<evidence type="ECO:0000256" key="2">
    <source>
        <dbReference type="ARBA" id="ARBA00022692"/>
    </source>
</evidence>
<dbReference type="SMART" id="SM00382">
    <property type="entry name" value="AAA"/>
    <property type="match status" value="1"/>
</dbReference>
<keyword evidence="6" id="KW-0472">Membrane</keyword>
<dbReference type="InterPro" id="IPR003439">
    <property type="entry name" value="ABC_transporter-like_ATP-bd"/>
</dbReference>
<dbReference type="SUPFAM" id="SSF52540">
    <property type="entry name" value="P-loop containing nucleoside triphosphate hydrolases"/>
    <property type="match status" value="1"/>
</dbReference>
<evidence type="ECO:0000259" key="8">
    <source>
        <dbReference type="SMART" id="SM00382"/>
    </source>
</evidence>
<evidence type="ECO:0000256" key="7">
    <source>
        <dbReference type="SAM" id="MobiDB-lite"/>
    </source>
</evidence>
<evidence type="ECO:0000256" key="5">
    <source>
        <dbReference type="ARBA" id="ARBA00022989"/>
    </source>
</evidence>
<feature type="compositionally biased region" description="Gly residues" evidence="7">
    <location>
        <begin position="220"/>
        <end position="231"/>
    </location>
</feature>
<reference evidence="9 10" key="1">
    <citation type="journal article" date="2013" name="Genome Announc.">
        <title>Draft Genome Sequence of Rhodococcus opacus Strain M213 Shows a Diverse Catabolic Potential.</title>
        <authorList>
            <person name="Pathak A."/>
            <person name="Green S.J."/>
            <person name="Ogram A."/>
            <person name="Chauhan A."/>
        </authorList>
    </citation>
    <scope>NUCLEOTIDE SEQUENCE [LARGE SCALE GENOMIC DNA]</scope>
    <source>
        <strain evidence="9 10">M213</strain>
    </source>
</reference>
<dbReference type="GO" id="GO:0034040">
    <property type="term" value="F:ATPase-coupled lipid transmembrane transporter activity"/>
    <property type="evidence" value="ECO:0007669"/>
    <property type="project" value="TreeGrafter"/>
</dbReference>
<comment type="subcellular location">
    <subcellularLocation>
        <location evidence="1">Cell membrane</location>
        <topology evidence="1">Multi-pass membrane protein</topology>
    </subcellularLocation>
</comment>
<dbReference type="InterPro" id="IPR039421">
    <property type="entry name" value="Type_1_exporter"/>
</dbReference>
<dbReference type="GO" id="GO:0005886">
    <property type="term" value="C:plasma membrane"/>
    <property type="evidence" value="ECO:0007669"/>
    <property type="project" value="UniProtKB-SubCell"/>
</dbReference>
<feature type="region of interest" description="Disordered" evidence="7">
    <location>
        <begin position="159"/>
        <end position="242"/>
    </location>
</feature>
<dbReference type="PANTHER" id="PTHR24221">
    <property type="entry name" value="ATP-BINDING CASSETTE SUB-FAMILY B"/>
    <property type="match status" value="1"/>
</dbReference>
<dbReference type="InterPro" id="IPR036640">
    <property type="entry name" value="ABC1_TM_sf"/>
</dbReference>
<dbReference type="Proteomes" id="UP000005951">
    <property type="component" value="Unassembled WGS sequence"/>
</dbReference>
<organism evidence="9 10">
    <name type="scientific">Rhodococcus opacus M213</name>
    <dbReference type="NCBI Taxonomy" id="1129896"/>
    <lineage>
        <taxon>Bacteria</taxon>
        <taxon>Bacillati</taxon>
        <taxon>Actinomycetota</taxon>
        <taxon>Actinomycetes</taxon>
        <taxon>Mycobacteriales</taxon>
        <taxon>Nocardiaceae</taxon>
        <taxon>Rhodococcus</taxon>
    </lineage>
</organism>
<dbReference type="PANTHER" id="PTHR24221:SF629">
    <property type="entry name" value="MULTIDRUG EFFLUX ATP-BINDING_PERMEASE PROTEIN RV0194"/>
    <property type="match status" value="1"/>
</dbReference>
<evidence type="ECO:0000256" key="3">
    <source>
        <dbReference type="ARBA" id="ARBA00022741"/>
    </source>
</evidence>
<feature type="domain" description="AAA+ ATPase" evidence="8">
    <location>
        <begin position="83"/>
        <end position="200"/>
    </location>
</feature>
<dbReference type="EMBL" id="AJYC02000028">
    <property type="protein sequence ID" value="EKT82900.1"/>
    <property type="molecule type" value="Genomic_DNA"/>
</dbReference>
<gene>
    <name evidence="9" type="ORF">WSS_A10037</name>
</gene>
<dbReference type="Gene3D" id="1.20.1560.10">
    <property type="entry name" value="ABC transporter type 1, transmembrane domain"/>
    <property type="match status" value="1"/>
</dbReference>
<comment type="caution">
    <text evidence="9">The sequence shown here is derived from an EMBL/GenBank/DDBJ whole genome shotgun (WGS) entry which is preliminary data.</text>
</comment>
<dbReference type="AlphaFoldDB" id="K8Y036"/>
<dbReference type="InterPro" id="IPR003593">
    <property type="entry name" value="AAA+_ATPase"/>
</dbReference>
<keyword evidence="2" id="KW-0812">Transmembrane</keyword>
<dbReference type="Gene3D" id="3.40.50.300">
    <property type="entry name" value="P-loop containing nucleotide triphosphate hydrolases"/>
    <property type="match status" value="1"/>
</dbReference>
<proteinExistence type="predicted"/>
<keyword evidence="3" id="KW-0547">Nucleotide-binding</keyword>
<dbReference type="GO" id="GO:0016887">
    <property type="term" value="F:ATP hydrolysis activity"/>
    <property type="evidence" value="ECO:0007669"/>
    <property type="project" value="InterPro"/>
</dbReference>
<dbReference type="Pfam" id="PF00005">
    <property type="entry name" value="ABC_tran"/>
    <property type="match status" value="1"/>
</dbReference>
<evidence type="ECO:0000313" key="10">
    <source>
        <dbReference type="Proteomes" id="UP000005951"/>
    </source>
</evidence>
<dbReference type="InterPro" id="IPR027417">
    <property type="entry name" value="P-loop_NTPase"/>
</dbReference>